<keyword evidence="2" id="KW-1185">Reference proteome</keyword>
<evidence type="ECO:0008006" key="3">
    <source>
        <dbReference type="Google" id="ProtNLM"/>
    </source>
</evidence>
<comment type="caution">
    <text evidence="1">The sequence shown here is derived from an EMBL/GenBank/DDBJ whole genome shotgun (WGS) entry which is preliminary data.</text>
</comment>
<name>A0ABQ2F3T6_9DEIO</name>
<sequence>MNDPESRALSVPVDRWLLEELKVRAQAMECSVEELVAGVLVAYVTPPALTLDLEQLGEAMLEAIQAPQEHSELSMAAAAELLTRLQPFLPHDSATRALLGDELIEQLTGLPASAPTTGEAAARLAAVTGVCQLLTGGYSEAGVRRWWTRARRQLNGAAPLDLLTTGWTPDDAAFRRLRTLAAADVEFSAT</sequence>
<proteinExistence type="predicted"/>
<accession>A0ABQ2F3T6</accession>
<reference evidence="2" key="1">
    <citation type="journal article" date="2019" name="Int. J. Syst. Evol. Microbiol.">
        <title>The Global Catalogue of Microorganisms (GCM) 10K type strain sequencing project: providing services to taxonomists for standard genome sequencing and annotation.</title>
        <authorList>
            <consortium name="The Broad Institute Genomics Platform"/>
            <consortium name="The Broad Institute Genome Sequencing Center for Infectious Disease"/>
            <person name="Wu L."/>
            <person name="Ma J."/>
        </authorList>
    </citation>
    <scope>NUCLEOTIDE SEQUENCE [LARGE SCALE GENOMIC DNA]</scope>
    <source>
        <strain evidence="2">JCM 30331</strain>
    </source>
</reference>
<dbReference type="RefSeq" id="WP_189011276.1">
    <property type="nucleotide sequence ID" value="NZ_BMPP01000019.1"/>
</dbReference>
<protein>
    <recommendedName>
        <fullName evidence="3">Antitoxin Xre/MbcA/ParS-like toxin-binding domain-containing protein</fullName>
    </recommendedName>
</protein>
<evidence type="ECO:0000313" key="1">
    <source>
        <dbReference type="EMBL" id="GGK39022.1"/>
    </source>
</evidence>
<organism evidence="1 2">
    <name type="scientific">Deinococcus malanensis</name>
    <dbReference type="NCBI Taxonomy" id="1706855"/>
    <lineage>
        <taxon>Bacteria</taxon>
        <taxon>Thermotogati</taxon>
        <taxon>Deinococcota</taxon>
        <taxon>Deinococci</taxon>
        <taxon>Deinococcales</taxon>
        <taxon>Deinococcaceae</taxon>
        <taxon>Deinococcus</taxon>
    </lineage>
</organism>
<evidence type="ECO:0000313" key="2">
    <source>
        <dbReference type="Proteomes" id="UP000647587"/>
    </source>
</evidence>
<dbReference type="EMBL" id="BMPP01000019">
    <property type="protein sequence ID" value="GGK39022.1"/>
    <property type="molecule type" value="Genomic_DNA"/>
</dbReference>
<dbReference type="Proteomes" id="UP000647587">
    <property type="component" value="Unassembled WGS sequence"/>
</dbReference>
<gene>
    <name evidence="1" type="ORF">GCM10008955_36090</name>
</gene>